<keyword evidence="2" id="KW-1185">Reference proteome</keyword>
<dbReference type="Proteomes" id="UP000813427">
    <property type="component" value="Unassembled WGS sequence"/>
</dbReference>
<evidence type="ECO:0000313" key="2">
    <source>
        <dbReference type="Proteomes" id="UP000813427"/>
    </source>
</evidence>
<comment type="caution">
    <text evidence="1">The sequence shown here is derived from an EMBL/GenBank/DDBJ whole genome shotgun (WGS) entry which is preliminary data.</text>
</comment>
<reference evidence="1" key="1">
    <citation type="journal article" date="2021" name="Nat. Commun.">
        <title>Genetic determinants of endophytism in the Arabidopsis root mycobiome.</title>
        <authorList>
            <person name="Mesny F."/>
            <person name="Miyauchi S."/>
            <person name="Thiergart T."/>
            <person name="Pickel B."/>
            <person name="Atanasova L."/>
            <person name="Karlsson M."/>
            <person name="Huettel B."/>
            <person name="Barry K.W."/>
            <person name="Haridas S."/>
            <person name="Chen C."/>
            <person name="Bauer D."/>
            <person name="Andreopoulos W."/>
            <person name="Pangilinan J."/>
            <person name="LaButti K."/>
            <person name="Riley R."/>
            <person name="Lipzen A."/>
            <person name="Clum A."/>
            <person name="Drula E."/>
            <person name="Henrissat B."/>
            <person name="Kohler A."/>
            <person name="Grigoriev I.V."/>
            <person name="Martin F.M."/>
            <person name="Hacquard S."/>
        </authorList>
    </citation>
    <scope>NUCLEOTIDE SEQUENCE</scope>
    <source>
        <strain evidence="1">MPI-SDFR-AT-0068</strain>
    </source>
</reference>
<dbReference type="AlphaFoldDB" id="A0A8K0S5C6"/>
<gene>
    <name evidence="1" type="ORF">BKA59DRAFT_94343</name>
</gene>
<evidence type="ECO:0000313" key="1">
    <source>
        <dbReference type="EMBL" id="KAH7256962.1"/>
    </source>
</evidence>
<name>A0A8K0S5C6_9HYPO</name>
<dbReference type="EMBL" id="JAGPXF010000002">
    <property type="protein sequence ID" value="KAH7256962.1"/>
    <property type="molecule type" value="Genomic_DNA"/>
</dbReference>
<sequence>MTRGGRLKAYRSSNLRRRTGREGFKFLLLCICFIRHCIGRLLVSWLRTKRDNGGEKAADLYDYDIYVFPRSEINSSYYPHVLSINW</sequence>
<protein>
    <submittedName>
        <fullName evidence="1">Uncharacterized protein</fullName>
    </submittedName>
</protein>
<organism evidence="1 2">
    <name type="scientific">Fusarium tricinctum</name>
    <dbReference type="NCBI Taxonomy" id="61284"/>
    <lineage>
        <taxon>Eukaryota</taxon>
        <taxon>Fungi</taxon>
        <taxon>Dikarya</taxon>
        <taxon>Ascomycota</taxon>
        <taxon>Pezizomycotina</taxon>
        <taxon>Sordariomycetes</taxon>
        <taxon>Hypocreomycetidae</taxon>
        <taxon>Hypocreales</taxon>
        <taxon>Nectriaceae</taxon>
        <taxon>Fusarium</taxon>
        <taxon>Fusarium tricinctum species complex</taxon>
    </lineage>
</organism>
<proteinExistence type="predicted"/>
<accession>A0A8K0S5C6</accession>